<evidence type="ECO:0000313" key="1">
    <source>
        <dbReference type="EMBL" id="KNE94844.1"/>
    </source>
</evidence>
<dbReference type="Proteomes" id="UP000054564">
    <property type="component" value="Unassembled WGS sequence"/>
</dbReference>
<gene>
    <name evidence="1" type="ORF">PSTG_11852</name>
</gene>
<dbReference type="EMBL" id="AJIL01000108">
    <property type="protein sequence ID" value="KNE94844.1"/>
    <property type="molecule type" value="Genomic_DNA"/>
</dbReference>
<dbReference type="PANTHER" id="PTHR33069">
    <property type="entry name" value="CHROMOSOME 7, WHOLE GENOME SHOTGUN SEQUENCE-RELATED"/>
    <property type="match status" value="1"/>
</dbReference>
<comment type="caution">
    <text evidence="1">The sequence shown here is derived from an EMBL/GenBank/DDBJ whole genome shotgun (WGS) entry which is preliminary data.</text>
</comment>
<accession>A0A0L0V768</accession>
<reference evidence="2" key="1">
    <citation type="submission" date="2014-03" db="EMBL/GenBank/DDBJ databases">
        <title>The Genome Sequence of Puccinia striiformis f. sp. tritici PST-78.</title>
        <authorList>
            <consortium name="The Broad Institute Genome Sequencing Platform"/>
            <person name="Cuomo C."/>
            <person name="Hulbert S."/>
            <person name="Chen X."/>
            <person name="Walker B."/>
            <person name="Young S.K."/>
            <person name="Zeng Q."/>
            <person name="Gargeya S."/>
            <person name="Fitzgerald M."/>
            <person name="Haas B."/>
            <person name="Abouelleil A."/>
            <person name="Alvarado L."/>
            <person name="Arachchi H.M."/>
            <person name="Berlin A.M."/>
            <person name="Chapman S.B."/>
            <person name="Goldberg J."/>
            <person name="Griggs A."/>
            <person name="Gujja S."/>
            <person name="Hansen M."/>
            <person name="Howarth C."/>
            <person name="Imamovic A."/>
            <person name="Larimer J."/>
            <person name="McCowan C."/>
            <person name="Montmayeur A."/>
            <person name="Murphy C."/>
            <person name="Neiman D."/>
            <person name="Pearson M."/>
            <person name="Priest M."/>
            <person name="Roberts A."/>
            <person name="Saif S."/>
            <person name="Shea T."/>
            <person name="Sisk P."/>
            <person name="Sykes S."/>
            <person name="Wortman J."/>
            <person name="Nusbaum C."/>
            <person name="Birren B."/>
        </authorList>
    </citation>
    <scope>NUCLEOTIDE SEQUENCE [LARGE SCALE GENOMIC DNA]</scope>
    <source>
        <strain evidence="2">race PST-78</strain>
    </source>
</reference>
<protein>
    <submittedName>
        <fullName evidence="1">Uncharacterized protein</fullName>
    </submittedName>
</protein>
<proteinExistence type="predicted"/>
<keyword evidence="2" id="KW-1185">Reference proteome</keyword>
<dbReference type="PANTHER" id="PTHR33069:SF3">
    <property type="entry name" value="DYNEIN HEAVY CHAIN TAIL DOMAIN-CONTAINING PROTEIN"/>
    <property type="match status" value="1"/>
</dbReference>
<organism evidence="1 2">
    <name type="scientific">Puccinia striiformis f. sp. tritici PST-78</name>
    <dbReference type="NCBI Taxonomy" id="1165861"/>
    <lineage>
        <taxon>Eukaryota</taxon>
        <taxon>Fungi</taxon>
        <taxon>Dikarya</taxon>
        <taxon>Basidiomycota</taxon>
        <taxon>Pucciniomycotina</taxon>
        <taxon>Pucciniomycetes</taxon>
        <taxon>Pucciniales</taxon>
        <taxon>Pucciniaceae</taxon>
        <taxon>Puccinia</taxon>
    </lineage>
</organism>
<evidence type="ECO:0000313" key="2">
    <source>
        <dbReference type="Proteomes" id="UP000054564"/>
    </source>
</evidence>
<name>A0A0L0V768_9BASI</name>
<sequence length="423" mass="49009">MDVILGDVDPLMEDWSTYRLPLGTPALPDIPEKQQLRRQADLAIEGFRRLIAECEFRCPSTPVDLDMDRLRSKKDLPSELSDRLLPLLQNHFSSLEQALDRAILREDTASQLALVLELQRQIGQTLHQTIRTMDEFIPGRVPEPNQTDDQHYKDLKCFRLYGLDVSIREDMRSQLISILEHSRKVVEELKTPTKMFPSDISCMCFEIDGIELPLSWLQSSELRLIWKSWGTDLYCIGVALEQLTYLTTPTYDSDEDSFIILSESAVQLGKSLLPIMRLSKLFFDKLEREGMYKKKAPVFTKMSSQQLTLLNKSVGEVVSSINNMYQELKHFRDFDERGEDVFPPDPPWQYGRRMNLIIDRLKTHFSTITLLVAIYIVPLFSDVNDLSTQTHFNDWFITWHTLFLECTQNAIQAAHVFAQTDPR</sequence>
<dbReference type="AlphaFoldDB" id="A0A0L0V768"/>
<dbReference type="OrthoDB" id="2495413at2759"/>